<evidence type="ECO:0008006" key="3">
    <source>
        <dbReference type="Google" id="ProtNLM"/>
    </source>
</evidence>
<name>A0A166ETQ4_9EURY</name>
<gene>
    <name evidence="1" type="ORF">MBCUT_04050</name>
</gene>
<keyword evidence="2" id="KW-1185">Reference proteome</keyword>
<reference evidence="1 2" key="1">
    <citation type="submission" date="2016-04" db="EMBL/GenBank/DDBJ databases">
        <title>Genome sequence of Methanobrevibacter cuticularis DSM 11139.</title>
        <authorList>
            <person name="Poehlein A."/>
            <person name="Seedorf H."/>
            <person name="Daniel R."/>
        </authorList>
    </citation>
    <scope>NUCLEOTIDE SEQUENCE [LARGE SCALE GENOMIC DNA]</scope>
    <source>
        <strain evidence="1 2">DSM 11139</strain>
    </source>
</reference>
<accession>A0A166ETQ4</accession>
<proteinExistence type="predicted"/>
<evidence type="ECO:0000313" key="1">
    <source>
        <dbReference type="EMBL" id="KZX17002.1"/>
    </source>
</evidence>
<dbReference type="PATRIC" id="fig|47311.3.peg.468"/>
<dbReference type="Proteomes" id="UP000077275">
    <property type="component" value="Unassembled WGS sequence"/>
</dbReference>
<dbReference type="AlphaFoldDB" id="A0A166ETQ4"/>
<comment type="caution">
    <text evidence="1">The sequence shown here is derived from an EMBL/GenBank/DDBJ whole genome shotgun (WGS) entry which is preliminary data.</text>
</comment>
<dbReference type="OrthoDB" id="77856at2157"/>
<protein>
    <recommendedName>
        <fullName evidence="3">CRISPR-associated protein</fullName>
    </recommendedName>
</protein>
<organism evidence="1 2">
    <name type="scientific">Methanobrevibacter cuticularis</name>
    <dbReference type="NCBI Taxonomy" id="47311"/>
    <lineage>
        <taxon>Archaea</taxon>
        <taxon>Methanobacteriati</taxon>
        <taxon>Methanobacteriota</taxon>
        <taxon>Methanomada group</taxon>
        <taxon>Methanobacteria</taxon>
        <taxon>Methanobacteriales</taxon>
        <taxon>Methanobacteriaceae</taxon>
        <taxon>Methanobrevibacter</taxon>
    </lineage>
</organism>
<evidence type="ECO:0000313" key="2">
    <source>
        <dbReference type="Proteomes" id="UP000077275"/>
    </source>
</evidence>
<dbReference type="STRING" id="47311.MBCUT_04050"/>
<dbReference type="EMBL" id="LWMW01000075">
    <property type="protein sequence ID" value="KZX17002.1"/>
    <property type="molecule type" value="Genomic_DNA"/>
</dbReference>
<sequence length="697" mass="83608">MIKDMFEFGEWLYENNKDNIWKDSVKNDDFVLPIIFENNEFKLGDLSKIEDYNFKYFKKSIYHDDFLFINDQKVTIANQNGLMGLTPFFVKLDHKFLSKTDLKKFDLNKKCSSQLDEPKCDKFKENKLKFENKIKSTKKSNENNKQFNYYLKFICQNNGNDFLHYLPESKIMDFKTFFKQYSEEDIKNRINKYHAFLADNVKEIINKVLKFKQTNDYKNGNFYLVCIFSNNFDLINDLFITYTKFFKSVNNKTKDYEDGICSICGSKTITYPSLGNYSIKLPAYSFNYLADVKNTRLRICKECNFFIRSAEYKLKNILSNNMIIIPKLKSTEKYDEFLKIANLEDNSFKKINNFLNVNNKNFNYDLLIYTINNNLIYIQRYIENYRAFLVKFDNIQLYNNTTLNYLFGEKYFKQDIEKSFIKNTFDLEAVFKDLFVDIKDNQVKHPNLYHFYQIYINSKDILSNFDSKTTAIFTKYMHDIFNFIYEVNFDSLSKNMINEFVLNSLIKFQRNTALKYYNCHILKRLNYYFMFKKEFLEDDMLQDDNIFKLKKIFKKYHKKDDKKKIDEEDVKNLIKIINEDKSLKYYLLGQFISLIDNSKSNQGKKGETFSNFATNVNRNNLHKFFTTEILQKNVLYINQMNKKGKFIFKIIEDDLNSIFNENNDFSFEDYLLLLFTGYYTKNILSSSYGYVEDAKGE</sequence>
<dbReference type="RefSeq" id="WP_067258275.1">
    <property type="nucleotide sequence ID" value="NZ_LWMW01000075.1"/>
</dbReference>